<feature type="chain" id="PRO_5014888834" evidence="1">
    <location>
        <begin position="17"/>
        <end position="92"/>
    </location>
</feature>
<sequence>MKTCLFLAGLLAVSLAEIIQLIAQHQIEARLAMLTPDLYDGDMAGIDGPFDSERYAIVGNHYRWPNARVPRVTSSHSHPILQKRTHTWGGLK</sequence>
<accession>A0A2L2Z3T2</accession>
<dbReference type="AlphaFoldDB" id="A0A2L2Z3T2"/>
<organism evidence="2">
    <name type="scientific">Parasteatoda tepidariorum</name>
    <name type="common">Common house spider</name>
    <name type="synonym">Achaearanea tepidariorum</name>
    <dbReference type="NCBI Taxonomy" id="114398"/>
    <lineage>
        <taxon>Eukaryota</taxon>
        <taxon>Metazoa</taxon>
        <taxon>Ecdysozoa</taxon>
        <taxon>Arthropoda</taxon>
        <taxon>Chelicerata</taxon>
        <taxon>Arachnida</taxon>
        <taxon>Araneae</taxon>
        <taxon>Araneomorphae</taxon>
        <taxon>Entelegynae</taxon>
        <taxon>Araneoidea</taxon>
        <taxon>Theridiidae</taxon>
        <taxon>Parasteatoda</taxon>
    </lineage>
</organism>
<protein>
    <submittedName>
        <fullName evidence="2">Metalloendopeptidase</fullName>
    </submittedName>
</protein>
<reference evidence="2" key="1">
    <citation type="journal article" date="2016" name="Mol. Ecol. Resour.">
        <title>Evaluation of the impact of RNA preservation methods of spiders for de novo transcriptome assembly.</title>
        <authorList>
            <person name="Kono N."/>
            <person name="Nakamura H."/>
            <person name="Ito Y."/>
            <person name="Tomita M."/>
            <person name="Arakawa K."/>
        </authorList>
    </citation>
    <scope>NUCLEOTIDE SEQUENCE</scope>
    <source>
        <tissue evidence="2">Whole body</tissue>
    </source>
</reference>
<keyword evidence="1" id="KW-0732">Signal</keyword>
<feature type="signal peptide" evidence="1">
    <location>
        <begin position="1"/>
        <end position="16"/>
    </location>
</feature>
<proteinExistence type="evidence at transcript level"/>
<dbReference type="OrthoDB" id="6410434at2759"/>
<name>A0A2L2Z3T2_PARTP</name>
<evidence type="ECO:0000256" key="1">
    <source>
        <dbReference type="SAM" id="SignalP"/>
    </source>
</evidence>
<evidence type="ECO:0000313" key="2">
    <source>
        <dbReference type="EMBL" id="LAA15033.1"/>
    </source>
</evidence>
<dbReference type="EMBL" id="IAAA01103448">
    <property type="protein sequence ID" value="LAA15033.1"/>
    <property type="molecule type" value="mRNA"/>
</dbReference>